<evidence type="ECO:0000313" key="2">
    <source>
        <dbReference type="Proteomes" id="UP000830583"/>
    </source>
</evidence>
<gene>
    <name evidence="1" type="ORF">M0M57_13810</name>
</gene>
<dbReference type="EMBL" id="CP096205">
    <property type="protein sequence ID" value="UPQ78689.1"/>
    <property type="molecule type" value="Genomic_DNA"/>
</dbReference>
<sequence length="294" mass="35333">MINDLINKQKTDFGYQFKKNWLNLSLSENVKKNIFEVLPIIKPEMYFYYTYRLIVIEEFEKKNITIERKKIYEKFLELNSKILKEKCSILLSENDKPENSTHISFTWTNVYENYSKEVELLKDSVFNLINYKKNIRENLNIDENENPYFSQKSVQFFQNIMFIGFNIAHQRILCEADNENNFGIELVELNNQDELIIYPNPILMESLTEYLELSKEDIINFCNENFEKLGISKISNERLKKDLETSYLISFKGELYYLKKYFDFDFNTYMNKRINKPIFSSLLFETQANLKKVI</sequence>
<protein>
    <submittedName>
        <fullName evidence="1">Uncharacterized protein</fullName>
    </submittedName>
</protein>
<organism evidence="1 2">
    <name type="scientific">Flavobacterium azooxidireducens</name>
    <dbReference type="NCBI Taxonomy" id="1871076"/>
    <lineage>
        <taxon>Bacteria</taxon>
        <taxon>Pseudomonadati</taxon>
        <taxon>Bacteroidota</taxon>
        <taxon>Flavobacteriia</taxon>
        <taxon>Flavobacteriales</taxon>
        <taxon>Flavobacteriaceae</taxon>
        <taxon>Flavobacterium</taxon>
    </lineage>
</organism>
<accession>A0ABY4KDR5</accession>
<dbReference type="Proteomes" id="UP000830583">
    <property type="component" value="Chromosome"/>
</dbReference>
<reference evidence="1" key="1">
    <citation type="submission" date="2022-04" db="EMBL/GenBank/DDBJ databases">
        <title>Consumption of N2O by Flavobacterium azooxidireducens sp. nov. isolated from Decomposing Leaf Litter of Phragmites australis (Cav.).</title>
        <authorList>
            <person name="Behrendt U."/>
            <person name="Spanner T."/>
            <person name="Augustin J."/>
            <person name="Horn M.A."/>
            <person name="Kolb S."/>
            <person name="Ulrich A."/>
        </authorList>
    </citation>
    <scope>NUCLEOTIDE SEQUENCE</scope>
    <source>
        <strain evidence="1">IGB 4-14</strain>
    </source>
</reference>
<name>A0ABY4KDR5_9FLAO</name>
<keyword evidence="2" id="KW-1185">Reference proteome</keyword>
<proteinExistence type="predicted"/>
<dbReference type="RefSeq" id="WP_248433637.1">
    <property type="nucleotide sequence ID" value="NZ_CP096205.1"/>
</dbReference>
<evidence type="ECO:0000313" key="1">
    <source>
        <dbReference type="EMBL" id="UPQ78689.1"/>
    </source>
</evidence>